<dbReference type="EMBL" id="LAZR01043507">
    <property type="protein sequence ID" value="KKL06907.1"/>
    <property type="molecule type" value="Genomic_DNA"/>
</dbReference>
<protein>
    <submittedName>
        <fullName evidence="1">Uncharacterized protein</fullName>
    </submittedName>
</protein>
<gene>
    <name evidence="1" type="ORF">LCGC14_2591340</name>
</gene>
<evidence type="ECO:0000313" key="1">
    <source>
        <dbReference type="EMBL" id="KKL06907.1"/>
    </source>
</evidence>
<organism evidence="1">
    <name type="scientific">marine sediment metagenome</name>
    <dbReference type="NCBI Taxonomy" id="412755"/>
    <lineage>
        <taxon>unclassified sequences</taxon>
        <taxon>metagenomes</taxon>
        <taxon>ecological metagenomes</taxon>
    </lineage>
</organism>
<accession>A0A0F9AZG3</accession>
<reference evidence="1" key="1">
    <citation type="journal article" date="2015" name="Nature">
        <title>Complex archaea that bridge the gap between prokaryotes and eukaryotes.</title>
        <authorList>
            <person name="Spang A."/>
            <person name="Saw J.H."/>
            <person name="Jorgensen S.L."/>
            <person name="Zaremba-Niedzwiedzka K."/>
            <person name="Martijn J."/>
            <person name="Lind A.E."/>
            <person name="van Eijk R."/>
            <person name="Schleper C."/>
            <person name="Guy L."/>
            <person name="Ettema T.J."/>
        </authorList>
    </citation>
    <scope>NUCLEOTIDE SEQUENCE</scope>
</reference>
<proteinExistence type="predicted"/>
<name>A0A0F9AZG3_9ZZZZ</name>
<dbReference type="AlphaFoldDB" id="A0A0F9AZG3"/>
<sequence length="76" mass="8900">MAEERTYSDMHSRCCDVELADAPDNYTYKIRNPDTRWFVCTGCGAHWGRHRMRGTWKVDPYDYTDNPKVRAALGLK</sequence>
<comment type="caution">
    <text evidence="1">The sequence shown here is derived from an EMBL/GenBank/DDBJ whole genome shotgun (WGS) entry which is preliminary data.</text>
</comment>